<proteinExistence type="predicted"/>
<evidence type="ECO:0000256" key="1">
    <source>
        <dbReference type="SAM" id="MobiDB-lite"/>
    </source>
</evidence>
<evidence type="ECO:0000313" key="2">
    <source>
        <dbReference type="EMBL" id="SHH98778.1"/>
    </source>
</evidence>
<organism evidence="2 3">
    <name type="scientific">Desulfosporosinus lacus DSM 15449</name>
    <dbReference type="NCBI Taxonomy" id="1121420"/>
    <lineage>
        <taxon>Bacteria</taxon>
        <taxon>Bacillati</taxon>
        <taxon>Bacillota</taxon>
        <taxon>Clostridia</taxon>
        <taxon>Eubacteriales</taxon>
        <taxon>Desulfitobacteriaceae</taxon>
        <taxon>Desulfosporosinus</taxon>
    </lineage>
</organism>
<name>A0A1M5XGW2_9FIRM</name>
<dbReference type="RefSeq" id="WP_073029589.1">
    <property type="nucleotide sequence ID" value="NZ_FQXJ01000006.1"/>
</dbReference>
<sequence length="68" mass="7483">MPRRDGTGPMGGSMNGAGLGQGSGYRRGPGRNFTKDLIVPKTQKELLQEQKEQLEKRLADISKQLEIL</sequence>
<gene>
    <name evidence="2" type="ORF">SAMN02746098_01999</name>
</gene>
<dbReference type="Proteomes" id="UP000183954">
    <property type="component" value="Unassembled WGS sequence"/>
</dbReference>
<dbReference type="AlphaFoldDB" id="A0A1M5XGW2"/>
<protein>
    <submittedName>
        <fullName evidence="2">Uncharacterized protein</fullName>
    </submittedName>
</protein>
<dbReference type="STRING" id="1121420.SAMN02746098_01999"/>
<reference evidence="3" key="1">
    <citation type="submission" date="2016-11" db="EMBL/GenBank/DDBJ databases">
        <authorList>
            <person name="Varghese N."/>
            <person name="Submissions S."/>
        </authorList>
    </citation>
    <scope>NUCLEOTIDE SEQUENCE [LARGE SCALE GENOMIC DNA]</scope>
    <source>
        <strain evidence="3">DSM 15449</strain>
    </source>
</reference>
<keyword evidence="3" id="KW-1185">Reference proteome</keyword>
<evidence type="ECO:0000313" key="3">
    <source>
        <dbReference type="Proteomes" id="UP000183954"/>
    </source>
</evidence>
<accession>A0A1M5XGW2</accession>
<feature type="region of interest" description="Disordered" evidence="1">
    <location>
        <begin position="1"/>
        <end position="37"/>
    </location>
</feature>
<dbReference type="EMBL" id="FQXJ01000006">
    <property type="protein sequence ID" value="SHH98778.1"/>
    <property type="molecule type" value="Genomic_DNA"/>
</dbReference>
<feature type="compositionally biased region" description="Gly residues" evidence="1">
    <location>
        <begin position="8"/>
        <end position="27"/>
    </location>
</feature>